<name>A0A1Q9DN18_SYMMI</name>
<comment type="caution">
    <text evidence="2">The sequence shown here is derived from an EMBL/GenBank/DDBJ whole genome shotgun (WGS) entry which is preliminary data.</text>
</comment>
<dbReference type="OrthoDB" id="481927at2759"/>
<organism evidence="2 3">
    <name type="scientific">Symbiodinium microadriaticum</name>
    <name type="common">Dinoflagellate</name>
    <name type="synonym">Zooxanthella microadriatica</name>
    <dbReference type="NCBI Taxonomy" id="2951"/>
    <lineage>
        <taxon>Eukaryota</taxon>
        <taxon>Sar</taxon>
        <taxon>Alveolata</taxon>
        <taxon>Dinophyceae</taxon>
        <taxon>Suessiales</taxon>
        <taxon>Symbiodiniaceae</taxon>
        <taxon>Symbiodinium</taxon>
    </lineage>
</organism>
<evidence type="ECO:0000256" key="1">
    <source>
        <dbReference type="SAM" id="MobiDB-lite"/>
    </source>
</evidence>
<dbReference type="Proteomes" id="UP000186817">
    <property type="component" value="Unassembled WGS sequence"/>
</dbReference>
<evidence type="ECO:0000313" key="3">
    <source>
        <dbReference type="Proteomes" id="UP000186817"/>
    </source>
</evidence>
<reference evidence="2 3" key="1">
    <citation type="submission" date="2016-02" db="EMBL/GenBank/DDBJ databases">
        <title>Genome analysis of coral dinoflagellate symbionts highlights evolutionary adaptations to a symbiotic lifestyle.</title>
        <authorList>
            <person name="Aranda M."/>
            <person name="Li Y."/>
            <person name="Liew Y.J."/>
            <person name="Baumgarten S."/>
            <person name="Simakov O."/>
            <person name="Wilson M."/>
            <person name="Piel J."/>
            <person name="Ashoor H."/>
            <person name="Bougouffa S."/>
            <person name="Bajic V.B."/>
            <person name="Ryu T."/>
            <person name="Ravasi T."/>
            <person name="Bayer T."/>
            <person name="Micklem G."/>
            <person name="Kim H."/>
            <person name="Bhak J."/>
            <person name="Lajeunesse T.C."/>
            <person name="Voolstra C.R."/>
        </authorList>
    </citation>
    <scope>NUCLEOTIDE SEQUENCE [LARGE SCALE GENOMIC DNA]</scope>
    <source>
        <strain evidence="2 3">CCMP2467</strain>
    </source>
</reference>
<feature type="compositionally biased region" description="Basic and acidic residues" evidence="1">
    <location>
        <begin position="212"/>
        <end position="221"/>
    </location>
</feature>
<accession>A0A1Q9DN18</accession>
<gene>
    <name evidence="2" type="ORF">AK812_SmicGene21199</name>
</gene>
<keyword evidence="3" id="KW-1185">Reference proteome</keyword>
<proteinExistence type="predicted"/>
<evidence type="ECO:0000313" key="2">
    <source>
        <dbReference type="EMBL" id="OLP96555.1"/>
    </source>
</evidence>
<sequence>MNDLLRALRWNLRILQADALHLAKRLGRARRAFVPLALLLLTVWLRRRRRAPRALPTPRLPETLTRSLRSFDAVVVLGPASGAGGDSTYERWLQAMTDVPFTAVLAEGWCPEFEDYFPHSVGKNFGGYATILSKPRVDKPPGSSRPVLRPFLVFLRDLFQSKEYGLEIIVSESALGSSTEQCFQSRPGRKQRKEKKVEEKVEETPAEEEGGDEARGSELRSVKKLPATGYR</sequence>
<dbReference type="AlphaFoldDB" id="A0A1Q9DN18"/>
<feature type="region of interest" description="Disordered" evidence="1">
    <location>
        <begin position="180"/>
        <end position="231"/>
    </location>
</feature>
<protein>
    <submittedName>
        <fullName evidence="2">Uncharacterized protein</fullName>
    </submittedName>
</protein>
<dbReference type="EMBL" id="LSRX01000463">
    <property type="protein sequence ID" value="OLP96555.1"/>
    <property type="molecule type" value="Genomic_DNA"/>
</dbReference>